<dbReference type="Proteomes" id="UP000251075">
    <property type="component" value="Unassembled WGS sequence"/>
</dbReference>
<protein>
    <recommendedName>
        <fullName evidence="1">DUF6969 domain-containing protein</fullName>
    </recommendedName>
</protein>
<evidence type="ECO:0000259" key="1">
    <source>
        <dbReference type="Pfam" id="PF22308"/>
    </source>
</evidence>
<reference evidence="2 3" key="1">
    <citation type="submission" date="2017-11" db="EMBL/GenBank/DDBJ databases">
        <title>Draft genome sequence of magnetotactic bacterium Magnetospirillum kuznetsovii LBB-42.</title>
        <authorList>
            <person name="Grouzdev D.S."/>
            <person name="Rysina M.S."/>
            <person name="Baslerov R.V."/>
            <person name="Koziaeva V."/>
        </authorList>
    </citation>
    <scope>NUCLEOTIDE SEQUENCE [LARGE SCALE GENOMIC DNA]</scope>
    <source>
        <strain evidence="2 3">LBB-42</strain>
    </source>
</reference>
<gene>
    <name evidence="2" type="ORF">CU669_12355</name>
</gene>
<name>A0A364NWN1_9PROT</name>
<dbReference type="AlphaFoldDB" id="A0A364NWN1"/>
<comment type="caution">
    <text evidence="2">The sequence shown here is derived from an EMBL/GenBank/DDBJ whole genome shotgun (WGS) entry which is preliminary data.</text>
</comment>
<dbReference type="EMBL" id="PGTO01000009">
    <property type="protein sequence ID" value="RAU21488.1"/>
    <property type="molecule type" value="Genomic_DNA"/>
</dbReference>
<evidence type="ECO:0000313" key="2">
    <source>
        <dbReference type="EMBL" id="RAU21488.1"/>
    </source>
</evidence>
<accession>A0A364NWN1</accession>
<proteinExistence type="predicted"/>
<keyword evidence="3" id="KW-1185">Reference proteome</keyword>
<dbReference type="Pfam" id="PF22308">
    <property type="entry name" value="DUF6969"/>
    <property type="match status" value="1"/>
</dbReference>
<organism evidence="2 3">
    <name type="scientific">Paramagnetospirillum kuznetsovii</name>
    <dbReference type="NCBI Taxonomy" id="2053833"/>
    <lineage>
        <taxon>Bacteria</taxon>
        <taxon>Pseudomonadati</taxon>
        <taxon>Pseudomonadota</taxon>
        <taxon>Alphaproteobacteria</taxon>
        <taxon>Rhodospirillales</taxon>
        <taxon>Magnetospirillaceae</taxon>
        <taxon>Paramagnetospirillum</taxon>
    </lineage>
</organism>
<feature type="domain" description="DUF6969" evidence="1">
    <location>
        <begin position="3"/>
        <end position="189"/>
    </location>
</feature>
<evidence type="ECO:0000313" key="3">
    <source>
        <dbReference type="Proteomes" id="UP000251075"/>
    </source>
</evidence>
<dbReference type="InterPro" id="IPR054242">
    <property type="entry name" value="DUF6969"/>
</dbReference>
<sequence length="202" mass="22060">MLALWRAMADSGASPVSLLLGGVSQPSPHRHFPVGDVYDFTSHAQFYYHVHRDGECGHIHLFQRSRGMPPGVVPLLPSREVNAPCHLMAVGLGPSGDATELFTTNRWVTGEAWYDAHAVKAMLPLFKVAARGDCQPVAAWLEALVSFYAPSIARLAEERDATVAAWRQSHPGIDPLDDSRLEITSRLSIDPRGDVLKGEVEA</sequence>
<dbReference type="OrthoDB" id="6115415at2"/>